<organism evidence="5 6">
    <name type="scientific">candidate division WOR-1 bacterium RIFOXYC2_FULL_41_25</name>
    <dbReference type="NCBI Taxonomy" id="1802586"/>
    <lineage>
        <taxon>Bacteria</taxon>
        <taxon>Bacillati</taxon>
        <taxon>Saganbacteria</taxon>
    </lineage>
</organism>
<keyword evidence="2" id="KW-0067">ATP-binding</keyword>
<feature type="domain" description="Fido" evidence="4">
    <location>
        <begin position="98"/>
        <end position="234"/>
    </location>
</feature>
<evidence type="ECO:0000313" key="6">
    <source>
        <dbReference type="Proteomes" id="UP000177309"/>
    </source>
</evidence>
<dbReference type="Pfam" id="PF02661">
    <property type="entry name" value="Fic"/>
    <property type="match status" value="1"/>
</dbReference>
<name>A0A1F4TQE2_UNCSA</name>
<dbReference type="PANTHER" id="PTHR13504:SF38">
    <property type="entry name" value="FIDO DOMAIN-CONTAINING PROTEIN"/>
    <property type="match status" value="1"/>
</dbReference>
<keyword evidence="2" id="KW-0547">Nucleotide-binding</keyword>
<dbReference type="AlphaFoldDB" id="A0A1F4TQE2"/>
<feature type="site" description="Important for autoinhibition of adenylyltransferase activity" evidence="3">
    <location>
        <position position="48"/>
    </location>
</feature>
<dbReference type="GO" id="GO:0005524">
    <property type="term" value="F:ATP binding"/>
    <property type="evidence" value="ECO:0007669"/>
    <property type="project" value="UniProtKB-KW"/>
</dbReference>
<dbReference type="PANTHER" id="PTHR13504">
    <property type="entry name" value="FIDO DOMAIN-CONTAINING PROTEIN DDB_G0283145"/>
    <property type="match status" value="1"/>
</dbReference>
<dbReference type="InterPro" id="IPR040198">
    <property type="entry name" value="Fido_containing"/>
</dbReference>
<evidence type="ECO:0000259" key="4">
    <source>
        <dbReference type="PROSITE" id="PS51459"/>
    </source>
</evidence>
<sequence>MVLDSKLSKRIKEKKKKLDSLRPFPKAALAKIKEQIAIEWTYNSNAIEGSTLSLSETRLVVEEGITIKGKTLREHFEAINHKEAIDFIEDVIKKKVAVSTHLIRQLHQLILTKIDDEEAGNYRKLEVRITGSKYIPPSPILLSSLMHDFDLWLKKNIKKLPVIELAALAHFKLVHIHPFIDGNGRTARLLMNLILMRAGYPPAVILKVDRNKYFRTLKQAHEDNYKPFIDFVARAVERSLDIYLNNLTPILSKKKALEEKYVPLSEATKYCSYSQEYLSLLSRRGKLEAIKFDRNWYTTKKAIAKYLQAVKETK</sequence>
<gene>
    <name evidence="5" type="ORF">A2462_05000</name>
</gene>
<dbReference type="EMBL" id="MEUI01000011">
    <property type="protein sequence ID" value="OGC34935.1"/>
    <property type="molecule type" value="Genomic_DNA"/>
</dbReference>
<evidence type="ECO:0000256" key="3">
    <source>
        <dbReference type="PIRSR" id="PIRSR640198-3"/>
    </source>
</evidence>
<dbReference type="Gene3D" id="1.10.3290.10">
    <property type="entry name" value="Fido-like domain"/>
    <property type="match status" value="1"/>
</dbReference>
<comment type="caution">
    <text evidence="5">The sequence shown here is derived from an EMBL/GenBank/DDBJ whole genome shotgun (WGS) entry which is preliminary data.</text>
</comment>
<protein>
    <submittedName>
        <fullName evidence="5">Cell filamentation protein Fic</fullName>
    </submittedName>
</protein>
<dbReference type="Proteomes" id="UP000177309">
    <property type="component" value="Unassembled WGS sequence"/>
</dbReference>
<accession>A0A1F4TQE2</accession>
<dbReference type="InterPro" id="IPR003812">
    <property type="entry name" value="Fido"/>
</dbReference>
<evidence type="ECO:0000256" key="2">
    <source>
        <dbReference type="PIRSR" id="PIRSR640198-2"/>
    </source>
</evidence>
<dbReference type="PROSITE" id="PS51459">
    <property type="entry name" value="FIDO"/>
    <property type="match status" value="1"/>
</dbReference>
<reference evidence="5 6" key="1">
    <citation type="journal article" date="2016" name="Nat. Commun.">
        <title>Thousands of microbial genomes shed light on interconnected biogeochemical processes in an aquifer system.</title>
        <authorList>
            <person name="Anantharaman K."/>
            <person name="Brown C.T."/>
            <person name="Hug L.A."/>
            <person name="Sharon I."/>
            <person name="Castelle C.J."/>
            <person name="Probst A.J."/>
            <person name="Thomas B.C."/>
            <person name="Singh A."/>
            <person name="Wilkins M.J."/>
            <person name="Karaoz U."/>
            <person name="Brodie E.L."/>
            <person name="Williams K.H."/>
            <person name="Hubbard S.S."/>
            <person name="Banfield J.F."/>
        </authorList>
    </citation>
    <scope>NUCLEOTIDE SEQUENCE [LARGE SCALE GENOMIC DNA]</scope>
</reference>
<evidence type="ECO:0000313" key="5">
    <source>
        <dbReference type="EMBL" id="OGC34935.1"/>
    </source>
</evidence>
<dbReference type="SUPFAM" id="SSF140931">
    <property type="entry name" value="Fic-like"/>
    <property type="match status" value="1"/>
</dbReference>
<evidence type="ECO:0000256" key="1">
    <source>
        <dbReference type="PIRSR" id="PIRSR640198-1"/>
    </source>
</evidence>
<dbReference type="InterPro" id="IPR036597">
    <property type="entry name" value="Fido-like_dom_sf"/>
</dbReference>
<proteinExistence type="predicted"/>
<feature type="binding site" evidence="2">
    <location>
        <begin position="181"/>
        <end position="188"/>
    </location>
    <ligand>
        <name>ATP</name>
        <dbReference type="ChEBI" id="CHEBI:30616"/>
    </ligand>
</feature>
<feature type="active site" evidence="1">
    <location>
        <position position="177"/>
    </location>
</feature>